<comment type="caution">
    <text evidence="1">The sequence shown here is derived from an EMBL/GenBank/DDBJ whole genome shotgun (WGS) entry which is preliminary data.</text>
</comment>
<gene>
    <name evidence="1" type="ORF">BK730_24375</name>
</gene>
<name>A0A242Z0A3_9BACI</name>
<proteinExistence type="predicted"/>
<dbReference type="EMBL" id="NFDE01000063">
    <property type="protein sequence ID" value="OTX84913.1"/>
    <property type="molecule type" value="Genomic_DNA"/>
</dbReference>
<dbReference type="Proteomes" id="UP000194945">
    <property type="component" value="Unassembled WGS sequence"/>
</dbReference>
<dbReference type="AlphaFoldDB" id="A0A242Z0A3"/>
<reference evidence="1 2" key="1">
    <citation type="submission" date="2016-10" db="EMBL/GenBank/DDBJ databases">
        <title>Comparative genomics of Bacillus thuringiensis reveals a path to pathogens against multiple invertebrate hosts.</title>
        <authorList>
            <person name="Zheng J."/>
            <person name="Gao Q."/>
            <person name="Liu H."/>
            <person name="Peng D."/>
            <person name="Ruan L."/>
            <person name="Sun M."/>
        </authorList>
    </citation>
    <scope>NUCLEOTIDE SEQUENCE [LARGE SCALE GENOMIC DNA]</scope>
    <source>
        <strain evidence="1">BGSC 4BK1</strain>
    </source>
</reference>
<dbReference type="Gene3D" id="3.90.70.10">
    <property type="entry name" value="Cysteine proteinases"/>
    <property type="match status" value="1"/>
</dbReference>
<evidence type="ECO:0000313" key="1">
    <source>
        <dbReference type="EMBL" id="OTX84913.1"/>
    </source>
</evidence>
<accession>A0A242Z0A3</accession>
<evidence type="ECO:0008006" key="3">
    <source>
        <dbReference type="Google" id="ProtNLM"/>
    </source>
</evidence>
<sequence>MTISIKQTGPTCGIYAMLNGLYNLNKIKSKSVTKKQTDDVVCDLLSKNVITKRGIAINGYTFLGEFFDLNSYKKFLDNNWEIFNQATGCNAIKYDVSIKNIKHLDSKELITKLQQNKCFVLFSLCTNKRPTKVHIISHWVSIVGYDNKTSKYIVVDSLKGKIKKYSLEQLYQGNNQLKDAQFQWENFKIGKFQYWDRPWGLHPVRKHVKEQYDKKKAYLDDGIIKHIVPHTSGEMLVIEKL</sequence>
<dbReference type="RefSeq" id="WP_086422772.1">
    <property type="nucleotide sequence ID" value="NZ_NFDE01000063.1"/>
</dbReference>
<evidence type="ECO:0000313" key="2">
    <source>
        <dbReference type="Proteomes" id="UP000194945"/>
    </source>
</evidence>
<protein>
    <recommendedName>
        <fullName evidence="3">Peptidase C39-like domain-containing protein</fullName>
    </recommendedName>
</protein>
<organism evidence="1 2">
    <name type="scientific">Bacillus wiedmannii</name>
    <dbReference type="NCBI Taxonomy" id="1890302"/>
    <lineage>
        <taxon>Bacteria</taxon>
        <taxon>Bacillati</taxon>
        <taxon>Bacillota</taxon>
        <taxon>Bacilli</taxon>
        <taxon>Bacillales</taxon>
        <taxon>Bacillaceae</taxon>
        <taxon>Bacillus</taxon>
        <taxon>Bacillus cereus group</taxon>
    </lineage>
</organism>